<dbReference type="PROSITE" id="PS51257">
    <property type="entry name" value="PROKAR_LIPOPROTEIN"/>
    <property type="match status" value="1"/>
</dbReference>
<dbReference type="SUPFAM" id="SSF53850">
    <property type="entry name" value="Periplasmic binding protein-like II"/>
    <property type="match status" value="1"/>
</dbReference>
<reference evidence="4" key="2">
    <citation type="submission" date="2020-09" db="EMBL/GenBank/DDBJ databases">
        <authorList>
            <person name="Sun Q."/>
            <person name="Zhou Y."/>
        </authorList>
    </citation>
    <scope>NUCLEOTIDE SEQUENCE</scope>
    <source>
        <strain evidence="4">CGMCC 1.15371</strain>
    </source>
</reference>
<proteinExistence type="inferred from homology"/>
<dbReference type="Proteomes" id="UP000628775">
    <property type="component" value="Unassembled WGS sequence"/>
</dbReference>
<dbReference type="InterPro" id="IPR006059">
    <property type="entry name" value="SBP"/>
</dbReference>
<evidence type="ECO:0000256" key="3">
    <source>
        <dbReference type="ARBA" id="ARBA00022729"/>
    </source>
</evidence>
<keyword evidence="2" id="KW-0813">Transport</keyword>
<evidence type="ECO:0000313" key="5">
    <source>
        <dbReference type="Proteomes" id="UP000628775"/>
    </source>
</evidence>
<dbReference type="Pfam" id="PF01547">
    <property type="entry name" value="SBP_bac_1"/>
    <property type="match status" value="1"/>
</dbReference>
<dbReference type="RefSeq" id="WP_188689495.1">
    <property type="nucleotide sequence ID" value="NZ_BMIR01000002.1"/>
</dbReference>
<dbReference type="Gene3D" id="3.40.190.10">
    <property type="entry name" value="Periplasmic binding protein-like II"/>
    <property type="match status" value="2"/>
</dbReference>
<dbReference type="GO" id="GO:0042956">
    <property type="term" value="P:maltodextrin transmembrane transport"/>
    <property type="evidence" value="ECO:0007669"/>
    <property type="project" value="TreeGrafter"/>
</dbReference>
<reference evidence="4" key="1">
    <citation type="journal article" date="2014" name="Int. J. Syst. Evol. Microbiol.">
        <title>Complete genome sequence of Corynebacterium casei LMG S-19264T (=DSM 44701T), isolated from a smear-ripened cheese.</title>
        <authorList>
            <consortium name="US DOE Joint Genome Institute (JGI-PGF)"/>
            <person name="Walter F."/>
            <person name="Albersmeier A."/>
            <person name="Kalinowski J."/>
            <person name="Ruckert C."/>
        </authorList>
    </citation>
    <scope>NUCLEOTIDE SEQUENCE</scope>
    <source>
        <strain evidence="4">CGMCC 1.15371</strain>
    </source>
</reference>
<dbReference type="GO" id="GO:0055052">
    <property type="term" value="C:ATP-binding cassette (ABC) transporter complex, substrate-binding subunit-containing"/>
    <property type="evidence" value="ECO:0007669"/>
    <property type="project" value="TreeGrafter"/>
</dbReference>
<keyword evidence="5" id="KW-1185">Reference proteome</keyword>
<accession>A0A8J2VMP5</accession>
<gene>
    <name evidence="4" type="ORF">GCM10011391_08070</name>
</gene>
<dbReference type="PANTHER" id="PTHR30061">
    <property type="entry name" value="MALTOSE-BINDING PERIPLASMIC PROTEIN"/>
    <property type="match status" value="1"/>
</dbReference>
<dbReference type="AlphaFoldDB" id="A0A8J2VMP5"/>
<comment type="caution">
    <text evidence="4">The sequence shown here is derived from an EMBL/GenBank/DDBJ whole genome shotgun (WGS) entry which is preliminary data.</text>
</comment>
<organism evidence="4 5">
    <name type="scientific">Pullulanibacillus camelliae</name>
    <dbReference type="NCBI Taxonomy" id="1707096"/>
    <lineage>
        <taxon>Bacteria</taxon>
        <taxon>Bacillati</taxon>
        <taxon>Bacillota</taxon>
        <taxon>Bacilli</taxon>
        <taxon>Bacillales</taxon>
        <taxon>Sporolactobacillaceae</taxon>
        <taxon>Pullulanibacillus</taxon>
    </lineage>
</organism>
<name>A0A8J2VMP5_9BACL</name>
<dbReference type="PANTHER" id="PTHR30061:SF50">
    <property type="entry name" value="MALTOSE_MALTODEXTRIN-BINDING PERIPLASMIC PROTEIN"/>
    <property type="match status" value="1"/>
</dbReference>
<keyword evidence="3" id="KW-0732">Signal</keyword>
<evidence type="ECO:0000256" key="2">
    <source>
        <dbReference type="ARBA" id="ARBA00022448"/>
    </source>
</evidence>
<dbReference type="GO" id="GO:1901982">
    <property type="term" value="F:maltose binding"/>
    <property type="evidence" value="ECO:0007669"/>
    <property type="project" value="TreeGrafter"/>
</dbReference>
<dbReference type="EMBL" id="BMIR01000002">
    <property type="protein sequence ID" value="GGE31791.1"/>
    <property type="molecule type" value="Genomic_DNA"/>
</dbReference>
<evidence type="ECO:0000256" key="1">
    <source>
        <dbReference type="ARBA" id="ARBA00008520"/>
    </source>
</evidence>
<dbReference type="GO" id="GO:0015768">
    <property type="term" value="P:maltose transport"/>
    <property type="evidence" value="ECO:0007669"/>
    <property type="project" value="TreeGrafter"/>
</dbReference>
<protein>
    <submittedName>
        <fullName evidence="4">ABC transporter substrate-binding protein</fullName>
    </submittedName>
</protein>
<evidence type="ECO:0000313" key="4">
    <source>
        <dbReference type="EMBL" id="GGE31791.1"/>
    </source>
</evidence>
<dbReference type="CDD" id="cd14748">
    <property type="entry name" value="PBP2_UgpB"/>
    <property type="match status" value="1"/>
</dbReference>
<comment type="similarity">
    <text evidence="1">Belongs to the bacterial solute-binding protein 1 family.</text>
</comment>
<sequence>MRQSMKRIQLFLLATLIVLAFALVGCSNGASSSKKGVTTITFWNNATGTGKDALDAVIKQFNKTHSKIQVKSTYVASNESSDDKLLTAVTGGNPPDISLFDRFKVASWANQGSLTDLSEYAKKDGITKDKYYPFAWDESSYNGKLYAIPISTDARLLYYNKDEFKKAGLDPNKPPTTIDELEADADKLTIKKGSRFQQLGFAPWLGQGWLYTWGWAFGGDFYNKDTDKVTLDNPQVVKALQWEQDWAKTHNVEDITGFQDSAGSDAQDPFLTGQISMQVNVTGTVEQIKKFKPDLNYGVAPIPTPTGKDFTTWSGGFSLIIPKGAKHPKQAWEFLKYLGSPEGQKLYCGTSKGDLSVIDSVNQDLFKDDPIMMQFVDLLKTSHNRPSISQGQLLWNELDSAVDKAIHGKGDPKSLLEKANKKVNDALAKDKAN</sequence>